<protein>
    <recommendedName>
        <fullName evidence="1">DUF5071 domain-containing protein</fullName>
    </recommendedName>
</protein>
<dbReference type="PATRIC" id="fig|1560201.3.peg.4153"/>
<accession>A0A0L7SXH5</accession>
<evidence type="ECO:0000313" key="2">
    <source>
        <dbReference type="EMBL" id="KOC87651.1"/>
    </source>
</evidence>
<dbReference type="InterPro" id="IPR038692">
    <property type="entry name" value="Cthe_2751_sf"/>
</dbReference>
<organism evidence="2 5">
    <name type="scientific">Winslowiella iniecta</name>
    <dbReference type="NCBI Taxonomy" id="1560201"/>
    <lineage>
        <taxon>Bacteria</taxon>
        <taxon>Pseudomonadati</taxon>
        <taxon>Pseudomonadota</taxon>
        <taxon>Gammaproteobacteria</taxon>
        <taxon>Enterobacterales</taxon>
        <taxon>Erwiniaceae</taxon>
        <taxon>Winslowiella</taxon>
    </lineage>
</organism>
<dbReference type="Gene3D" id="1.25.40.750">
    <property type="entry name" value="Domain of unknown function DUF5071"/>
    <property type="match status" value="1"/>
</dbReference>
<evidence type="ECO:0000313" key="3">
    <source>
        <dbReference type="EMBL" id="KOC90790.1"/>
    </source>
</evidence>
<gene>
    <name evidence="2" type="ORF">NG42_19575</name>
    <name evidence="3" type="ORF">NG43_16680</name>
</gene>
<dbReference type="AlphaFoldDB" id="A0A0L7SXH5"/>
<reference evidence="4 5" key="1">
    <citation type="journal article" date="2015" name="Int. J. Syst. Evol. Microbiol.">
        <title>Erwinia iniecta sp. nov., isolated from Russian wheat aphids (Diuraphis noxia).</title>
        <authorList>
            <person name="Campillo T."/>
            <person name="Luna E."/>
            <person name="Portier P."/>
            <person name="Fischer-Le Saux M."/>
            <person name="Lapitan N."/>
            <person name="Tisserat N.A."/>
            <person name="Leach J.E."/>
        </authorList>
    </citation>
    <scope>NUCLEOTIDE SEQUENCE [LARGE SCALE GENOMIC DNA]</scope>
    <source>
        <strain evidence="2 5">B120</strain>
        <strain evidence="3 4">B149</strain>
    </source>
</reference>
<evidence type="ECO:0000259" key="1">
    <source>
        <dbReference type="Pfam" id="PF16804"/>
    </source>
</evidence>
<feature type="domain" description="DUF5071" evidence="1">
    <location>
        <begin position="18"/>
        <end position="129"/>
    </location>
</feature>
<dbReference type="Pfam" id="PF16804">
    <property type="entry name" value="DUF5071"/>
    <property type="match status" value="1"/>
</dbReference>
<dbReference type="EMBL" id="JRXE01000035">
    <property type="protein sequence ID" value="KOC87651.1"/>
    <property type="molecule type" value="Genomic_DNA"/>
</dbReference>
<name>A0A0L7SXH5_9GAMM</name>
<proteinExistence type="predicted"/>
<keyword evidence="5" id="KW-1185">Reference proteome</keyword>
<comment type="caution">
    <text evidence="2">The sequence shown here is derived from an EMBL/GenBank/DDBJ whole genome shotgun (WGS) entry which is preliminary data.</text>
</comment>
<evidence type="ECO:0000313" key="4">
    <source>
        <dbReference type="Proteomes" id="UP000036851"/>
    </source>
</evidence>
<dbReference type="Proteomes" id="UP000037088">
    <property type="component" value="Unassembled WGS sequence"/>
</dbReference>
<evidence type="ECO:0000313" key="5">
    <source>
        <dbReference type="Proteomes" id="UP000037088"/>
    </source>
</evidence>
<dbReference type="EMBL" id="JRXF01000028">
    <property type="protein sequence ID" value="KOC90790.1"/>
    <property type="molecule type" value="Genomic_DNA"/>
</dbReference>
<dbReference type="InterPro" id="IPR031837">
    <property type="entry name" value="DUF5071"/>
</dbReference>
<sequence length="141" mass="15707">MHTRSGSNHSHADASAFLPKHKADTAAVEKLVSLSREALIPYYPVMIEWLKDFNWPVARIIAPHLATLGTLLKDDVINVLKGDDVIWKYWVVNQLVNTPDLQLAASIRSELAAQYKTLSSSLDEDDANLALEIEDVLDKLS</sequence>
<dbReference type="Proteomes" id="UP000036851">
    <property type="component" value="Unassembled WGS sequence"/>
</dbReference>